<organism evidence="1 2">
    <name type="scientific">Lactococcus lactis</name>
    <dbReference type="NCBI Taxonomy" id="1358"/>
    <lineage>
        <taxon>Bacteria</taxon>
        <taxon>Bacillati</taxon>
        <taxon>Bacillota</taxon>
        <taxon>Bacilli</taxon>
        <taxon>Lactobacillales</taxon>
        <taxon>Streptococcaceae</taxon>
        <taxon>Lactococcus</taxon>
    </lineage>
</organism>
<protein>
    <submittedName>
        <fullName evidence="1">Uncharacterized protein</fullName>
    </submittedName>
</protein>
<dbReference type="RefSeq" id="WP_242328160.1">
    <property type="nucleotide sequence ID" value="NZ_CAKOCK010000053.1"/>
</dbReference>
<evidence type="ECO:0000313" key="1">
    <source>
        <dbReference type="EMBL" id="MCW2281466.1"/>
    </source>
</evidence>
<dbReference type="EMBL" id="JAOQNN010000002">
    <property type="protein sequence ID" value="MCW2281466.1"/>
    <property type="molecule type" value="Genomic_DNA"/>
</dbReference>
<dbReference type="AlphaFoldDB" id="A0AAW5TN94"/>
<sequence length="60" mass="7146">MPREKFNLMAEEYHLTRQELRDFLLDFMDWTDDPLPNGWTIEGALDLFIDSKLTSIKKSI</sequence>
<evidence type="ECO:0000313" key="2">
    <source>
        <dbReference type="Proteomes" id="UP001207687"/>
    </source>
</evidence>
<comment type="caution">
    <text evidence="1">The sequence shown here is derived from an EMBL/GenBank/DDBJ whole genome shotgun (WGS) entry which is preliminary data.</text>
</comment>
<gene>
    <name evidence="1" type="ORF">M2256_001988</name>
</gene>
<name>A0AAW5TN94_9LACT</name>
<reference evidence="1" key="1">
    <citation type="submission" date="2023-08" db="EMBL/GenBank/DDBJ databases">
        <title>Genomic analyses of the natural microbiome of Caenorhabditis elegans.</title>
        <authorList>
            <person name="Samuel B."/>
        </authorList>
    </citation>
    <scope>NUCLEOTIDE SEQUENCE</scope>
    <source>
        <strain evidence="1">BIGb0220</strain>
    </source>
</reference>
<proteinExistence type="predicted"/>
<accession>A0AAW5TN94</accession>
<dbReference type="Proteomes" id="UP001207687">
    <property type="component" value="Unassembled WGS sequence"/>
</dbReference>